<protein>
    <recommendedName>
        <fullName evidence="4">PKD domain-containing protein</fullName>
    </recommendedName>
</protein>
<evidence type="ECO:0008006" key="4">
    <source>
        <dbReference type="Google" id="ProtNLM"/>
    </source>
</evidence>
<keyword evidence="1" id="KW-0472">Membrane</keyword>
<name>A0ABY2WPH4_9FLAO</name>
<keyword evidence="1" id="KW-1133">Transmembrane helix</keyword>
<evidence type="ECO:0000313" key="2">
    <source>
        <dbReference type="EMBL" id="TMU56556.1"/>
    </source>
</evidence>
<sequence length="420" mass="47257">MYLEEKLVQKCLLQIEEGLGWGPSQDWHNDVFIELSERIQERTKVLLSPVTLKRVWGRIDYRSAPSKTTLNTLAQFAGFENWRDFKGTAPLKTKHPLQKVVNANLGIIMLSASVMTVIFISFFSLKGTGNDSNVIDPESIMFKSKPIAKGLPNTVVFDLDLGGIDSDSIHIQQYWDPTKTISLKPGQTQATGQYYSPGYFRAKLLVDGKPIKQHDLFIKSEGWLGTLDYQPIPNYIQSEEINDGKLSFPTAIFDEVSKNEQPINTTYHLVQDFDSISGDNFILKSSLQNVYRDKWAVCQKTYVIILGTKGAMVYSFSIPGCSSELGVMMNDVYFSGKEHDLSGLGLDLSETRDIKIQVMDKQVEIFAEDNKIFAGSYNESIGRVVGIRYRFLGLGEVYKSELQDVNGSTTIDFLSNEILE</sequence>
<accession>A0ABY2WPH4</accession>
<dbReference type="Proteomes" id="UP000751614">
    <property type="component" value="Unassembled WGS sequence"/>
</dbReference>
<keyword evidence="1" id="KW-0812">Transmembrane</keyword>
<reference evidence="2 3" key="1">
    <citation type="submission" date="2019-05" db="EMBL/GenBank/DDBJ databases">
        <title>Flagellimonas sp. AsT0115, sp. nov., isolated from a marine red algae, Asparagopsis taxiformis.</title>
        <authorList>
            <person name="Kim J."/>
            <person name="Jeong S.E."/>
            <person name="Jeon C.O."/>
        </authorList>
    </citation>
    <scope>NUCLEOTIDE SEQUENCE [LARGE SCALE GENOMIC DNA]</scope>
    <source>
        <strain evidence="2 3">AsT0115</strain>
    </source>
</reference>
<keyword evidence="3" id="KW-1185">Reference proteome</keyword>
<evidence type="ECO:0000256" key="1">
    <source>
        <dbReference type="SAM" id="Phobius"/>
    </source>
</evidence>
<dbReference type="EMBL" id="VCNI01000001">
    <property type="protein sequence ID" value="TMU56556.1"/>
    <property type="molecule type" value="Genomic_DNA"/>
</dbReference>
<proteinExistence type="predicted"/>
<comment type="caution">
    <text evidence="2">The sequence shown here is derived from an EMBL/GenBank/DDBJ whole genome shotgun (WGS) entry which is preliminary data.</text>
</comment>
<feature type="transmembrane region" description="Helical" evidence="1">
    <location>
        <begin position="101"/>
        <end position="125"/>
    </location>
</feature>
<evidence type="ECO:0000313" key="3">
    <source>
        <dbReference type="Proteomes" id="UP000751614"/>
    </source>
</evidence>
<organism evidence="2 3">
    <name type="scientific">Flagellimonas algicola</name>
    <dbReference type="NCBI Taxonomy" id="2583815"/>
    <lineage>
        <taxon>Bacteria</taxon>
        <taxon>Pseudomonadati</taxon>
        <taxon>Bacteroidota</taxon>
        <taxon>Flavobacteriia</taxon>
        <taxon>Flavobacteriales</taxon>
        <taxon>Flavobacteriaceae</taxon>
        <taxon>Flagellimonas</taxon>
    </lineage>
</organism>
<gene>
    <name evidence="2" type="ORF">FGG15_03175</name>
</gene>
<dbReference type="RefSeq" id="WP_138833136.1">
    <property type="nucleotide sequence ID" value="NZ_VCNI01000001.1"/>
</dbReference>